<gene>
    <name evidence="5" type="ORF">K460DRAFT_410028</name>
</gene>
<dbReference type="GO" id="GO:0005871">
    <property type="term" value="C:kinesin complex"/>
    <property type="evidence" value="ECO:0007669"/>
    <property type="project" value="InterPro"/>
</dbReference>
<dbReference type="PANTHER" id="PTHR45783">
    <property type="entry name" value="KINESIN LIGHT CHAIN"/>
    <property type="match status" value="1"/>
</dbReference>
<accession>A0A9P4L5G7</accession>
<keyword evidence="6" id="KW-1185">Reference proteome</keyword>
<dbReference type="GeneID" id="63854572"/>
<dbReference type="OrthoDB" id="20872at2759"/>
<dbReference type="RefSeq" id="XP_040785193.1">
    <property type="nucleotide sequence ID" value="XM_040937322.1"/>
</dbReference>
<dbReference type="InterPro" id="IPR011990">
    <property type="entry name" value="TPR-like_helical_dom_sf"/>
</dbReference>
<protein>
    <recommendedName>
        <fullName evidence="7">TPR-like protein</fullName>
    </recommendedName>
</protein>
<evidence type="ECO:0000256" key="3">
    <source>
        <dbReference type="ARBA" id="ARBA00022737"/>
    </source>
</evidence>
<keyword evidence="4" id="KW-0802">TPR repeat</keyword>
<dbReference type="SUPFAM" id="SSF48452">
    <property type="entry name" value="TPR-like"/>
    <property type="match status" value="2"/>
</dbReference>
<comment type="subcellular location">
    <subcellularLocation>
        <location evidence="1">Cytoplasm</location>
    </subcellularLocation>
</comment>
<evidence type="ECO:0000256" key="4">
    <source>
        <dbReference type="ARBA" id="ARBA00022803"/>
    </source>
</evidence>
<dbReference type="EMBL" id="ML976618">
    <property type="protein sequence ID" value="KAF1842630.1"/>
    <property type="molecule type" value="Genomic_DNA"/>
</dbReference>
<proteinExistence type="predicted"/>
<dbReference type="GO" id="GO:0007018">
    <property type="term" value="P:microtubule-based movement"/>
    <property type="evidence" value="ECO:0007669"/>
    <property type="project" value="TreeGrafter"/>
</dbReference>
<comment type="caution">
    <text evidence="5">The sequence shown here is derived from an EMBL/GenBank/DDBJ whole genome shotgun (WGS) entry which is preliminary data.</text>
</comment>
<dbReference type="GO" id="GO:0019894">
    <property type="term" value="F:kinesin binding"/>
    <property type="evidence" value="ECO:0007669"/>
    <property type="project" value="TreeGrafter"/>
</dbReference>
<dbReference type="Proteomes" id="UP000800039">
    <property type="component" value="Unassembled WGS sequence"/>
</dbReference>
<dbReference type="InterPro" id="IPR002151">
    <property type="entry name" value="Kinesin_light"/>
</dbReference>
<evidence type="ECO:0000256" key="1">
    <source>
        <dbReference type="ARBA" id="ARBA00004496"/>
    </source>
</evidence>
<dbReference type="AlphaFoldDB" id="A0A9P4L5G7"/>
<evidence type="ECO:0000256" key="2">
    <source>
        <dbReference type="ARBA" id="ARBA00022490"/>
    </source>
</evidence>
<keyword evidence="2" id="KW-0963">Cytoplasm</keyword>
<reference evidence="5" key="1">
    <citation type="submission" date="2020-01" db="EMBL/GenBank/DDBJ databases">
        <authorList>
            <consortium name="DOE Joint Genome Institute"/>
            <person name="Haridas S."/>
            <person name="Albert R."/>
            <person name="Binder M."/>
            <person name="Bloem J."/>
            <person name="Labutti K."/>
            <person name="Salamov A."/>
            <person name="Andreopoulos B."/>
            <person name="Baker S.E."/>
            <person name="Barry K."/>
            <person name="Bills G."/>
            <person name="Bluhm B.H."/>
            <person name="Cannon C."/>
            <person name="Castanera R."/>
            <person name="Culley D.E."/>
            <person name="Daum C."/>
            <person name="Ezra D."/>
            <person name="Gonzalez J.B."/>
            <person name="Henrissat B."/>
            <person name="Kuo A."/>
            <person name="Liang C."/>
            <person name="Lipzen A."/>
            <person name="Lutzoni F."/>
            <person name="Magnuson J."/>
            <person name="Mondo S."/>
            <person name="Nolan M."/>
            <person name="Ohm R."/>
            <person name="Pangilinan J."/>
            <person name="Park H.-J."/>
            <person name="Ramirez L."/>
            <person name="Alfaro M."/>
            <person name="Sun H."/>
            <person name="Tritt A."/>
            <person name="Yoshinaga Y."/>
            <person name="Zwiers L.-H."/>
            <person name="Turgeon B.G."/>
            <person name="Goodwin S.B."/>
            <person name="Spatafora J.W."/>
            <person name="Crous P.W."/>
            <person name="Grigoriev I.V."/>
        </authorList>
    </citation>
    <scope>NUCLEOTIDE SEQUENCE</scope>
    <source>
        <strain evidence="5">CBS 394.84</strain>
    </source>
</reference>
<evidence type="ECO:0000313" key="6">
    <source>
        <dbReference type="Proteomes" id="UP000800039"/>
    </source>
</evidence>
<dbReference type="PANTHER" id="PTHR45783:SF3">
    <property type="entry name" value="KINESIN LIGHT CHAIN"/>
    <property type="match status" value="1"/>
</dbReference>
<evidence type="ECO:0000313" key="5">
    <source>
        <dbReference type="EMBL" id="KAF1842630.1"/>
    </source>
</evidence>
<keyword evidence="3" id="KW-0677">Repeat</keyword>
<dbReference type="Gene3D" id="1.25.40.10">
    <property type="entry name" value="Tetratricopeptide repeat domain"/>
    <property type="match status" value="1"/>
</dbReference>
<evidence type="ECO:0008006" key="7">
    <source>
        <dbReference type="Google" id="ProtNLM"/>
    </source>
</evidence>
<name>A0A9P4L5G7_9PLEO</name>
<organism evidence="5 6">
    <name type="scientific">Cucurbitaria berberidis CBS 394.84</name>
    <dbReference type="NCBI Taxonomy" id="1168544"/>
    <lineage>
        <taxon>Eukaryota</taxon>
        <taxon>Fungi</taxon>
        <taxon>Dikarya</taxon>
        <taxon>Ascomycota</taxon>
        <taxon>Pezizomycotina</taxon>
        <taxon>Dothideomycetes</taxon>
        <taxon>Pleosporomycetidae</taxon>
        <taxon>Pleosporales</taxon>
        <taxon>Pleosporineae</taxon>
        <taxon>Cucurbitariaceae</taxon>
        <taxon>Cucurbitaria</taxon>
    </lineage>
</organism>
<dbReference type="Pfam" id="PF13374">
    <property type="entry name" value="TPR_10"/>
    <property type="match status" value="1"/>
</dbReference>
<sequence>MSNTRANFQSRLNDQGLSLFRHNLFPAAYRIWRLAHTLHATTTFDSDWCRALDLLGLQLNCLDRNAQAEPYLRAALAEKERTLPPGNSMINASVMNLARVLGTLPVGKYEEAEALWRRAVGYWIEREGVSGENVMQSWVELAAVLYKQDREEKVKEAERLARRVLGHRERILGGRHYQTLECVWLVGSIVEKKGSYEEALGCYERAYEGASQVLGEGHADTQDYLCDLLRLRE</sequence>
<dbReference type="GO" id="GO:0005737">
    <property type="term" value="C:cytoplasm"/>
    <property type="evidence" value="ECO:0007669"/>
    <property type="project" value="UniProtKB-SubCell"/>
</dbReference>